<organism evidence="2 3">
    <name type="scientific">Opisthorchis viverrini</name>
    <name type="common">Southeast Asian liver fluke</name>
    <dbReference type="NCBI Taxonomy" id="6198"/>
    <lineage>
        <taxon>Eukaryota</taxon>
        <taxon>Metazoa</taxon>
        <taxon>Spiralia</taxon>
        <taxon>Lophotrochozoa</taxon>
        <taxon>Platyhelminthes</taxon>
        <taxon>Trematoda</taxon>
        <taxon>Digenea</taxon>
        <taxon>Opisthorchiida</taxon>
        <taxon>Opisthorchiata</taxon>
        <taxon>Opisthorchiidae</taxon>
        <taxon>Opisthorchis</taxon>
    </lineage>
</organism>
<dbReference type="Proteomes" id="UP000054324">
    <property type="component" value="Unassembled WGS sequence"/>
</dbReference>
<dbReference type="PANTHER" id="PTHR23280">
    <property type="entry name" value="4.1 G PROTEIN"/>
    <property type="match status" value="1"/>
</dbReference>
<dbReference type="GO" id="GO:0031032">
    <property type="term" value="P:actomyosin structure organization"/>
    <property type="evidence" value="ECO:0007669"/>
    <property type="project" value="TreeGrafter"/>
</dbReference>
<dbReference type="AlphaFoldDB" id="A0A074Z7R9"/>
<dbReference type="CDD" id="cd14473">
    <property type="entry name" value="FERM_B-lobe"/>
    <property type="match status" value="1"/>
</dbReference>
<keyword evidence="3" id="KW-1185">Reference proteome</keyword>
<dbReference type="GeneID" id="20329214"/>
<dbReference type="InterPro" id="IPR019748">
    <property type="entry name" value="FERM_central"/>
</dbReference>
<dbReference type="InterPro" id="IPR014352">
    <property type="entry name" value="FERM/acyl-CoA-bd_prot_sf"/>
</dbReference>
<evidence type="ECO:0000313" key="2">
    <source>
        <dbReference type="EMBL" id="KER21622.1"/>
    </source>
</evidence>
<dbReference type="OrthoDB" id="6266673at2759"/>
<dbReference type="PROSITE" id="PS50057">
    <property type="entry name" value="FERM_3"/>
    <property type="match status" value="1"/>
</dbReference>
<dbReference type="CTD" id="20329214"/>
<dbReference type="Pfam" id="PF00373">
    <property type="entry name" value="FERM_M"/>
    <property type="match status" value="1"/>
</dbReference>
<dbReference type="PANTHER" id="PTHR23280:SF32">
    <property type="entry name" value="FI22325P1"/>
    <property type="match status" value="1"/>
</dbReference>
<dbReference type="InterPro" id="IPR035963">
    <property type="entry name" value="FERM_2"/>
</dbReference>
<feature type="non-terminal residue" evidence="2">
    <location>
        <position position="327"/>
    </location>
</feature>
<dbReference type="EMBL" id="KL596953">
    <property type="protein sequence ID" value="KER21622.1"/>
    <property type="molecule type" value="Genomic_DNA"/>
</dbReference>
<gene>
    <name evidence="2" type="ORF">T265_15048</name>
</gene>
<dbReference type="InterPro" id="IPR000299">
    <property type="entry name" value="FERM_domain"/>
</dbReference>
<reference evidence="2 3" key="1">
    <citation type="submission" date="2013-11" db="EMBL/GenBank/DDBJ databases">
        <title>Opisthorchis viverrini - life in the bile duct.</title>
        <authorList>
            <person name="Young N.D."/>
            <person name="Nagarajan N."/>
            <person name="Lin S.J."/>
            <person name="Korhonen P.K."/>
            <person name="Jex A.R."/>
            <person name="Hall R.S."/>
            <person name="Safavi-Hemami H."/>
            <person name="Kaewkong W."/>
            <person name="Bertrand D."/>
            <person name="Gao S."/>
            <person name="Seet Q."/>
            <person name="Wongkham S."/>
            <person name="Teh B.T."/>
            <person name="Wongkham C."/>
            <person name="Intapan P.M."/>
            <person name="Maleewong W."/>
            <person name="Yang X."/>
            <person name="Hu M."/>
            <person name="Wang Z."/>
            <person name="Hofmann A."/>
            <person name="Sternberg P.W."/>
            <person name="Tan P."/>
            <person name="Wang J."/>
            <person name="Gasser R.B."/>
        </authorList>
    </citation>
    <scope>NUCLEOTIDE SEQUENCE [LARGE SCALE GENOMIC DNA]</scope>
</reference>
<evidence type="ECO:0000259" key="1">
    <source>
        <dbReference type="PROSITE" id="PS50057"/>
    </source>
</evidence>
<name>A0A074Z7R9_OPIVI</name>
<dbReference type="Gene3D" id="1.20.80.10">
    <property type="match status" value="1"/>
</dbReference>
<dbReference type="KEGG" id="ovi:T265_15048"/>
<proteinExistence type="predicted"/>
<feature type="domain" description="FERM" evidence="1">
    <location>
        <begin position="1"/>
        <end position="327"/>
    </location>
</feature>
<feature type="non-terminal residue" evidence="2">
    <location>
        <position position="1"/>
    </location>
</feature>
<evidence type="ECO:0000313" key="3">
    <source>
        <dbReference type="Proteomes" id="UP000054324"/>
    </source>
</evidence>
<sequence>VTPRSLNFRVKHYPSDPLAEFRQEKTRTLSAPSCHATRRLHEVWDTARLPKPRQGKSRGRGQVRATNFPVSRFAFQPIEPSRPQPRYDMRSTALDVRNLVESKHTFYLLYLQLRRDLHSGRLIGRNTEMHMLAACILQAEIGDYDVLVDYLGSEGTLADLKMFANVTPRTEAKICELHKTLNPLAVLYLHTNLSTPASNAQLSTPLPQIMSERNCGSYNHCTTSTRKRLHKSRYRSHFSRDAKQIYEQTYYSHSPSVAPTIKPSGNQGLSMEEAENKFLEHASRFETYGIEPLYVQVRKHLRFHPVVFNFHVVCRHGDRRQVVDTTV</sequence>
<accession>A0A074Z7R9</accession>
<dbReference type="SUPFAM" id="SSF47031">
    <property type="entry name" value="Second domain of FERM"/>
    <property type="match status" value="1"/>
</dbReference>
<dbReference type="RefSeq" id="XP_009174625.1">
    <property type="nucleotide sequence ID" value="XM_009176361.1"/>
</dbReference>
<dbReference type="GO" id="GO:0005856">
    <property type="term" value="C:cytoskeleton"/>
    <property type="evidence" value="ECO:0007669"/>
    <property type="project" value="TreeGrafter"/>
</dbReference>
<protein>
    <recommendedName>
        <fullName evidence="1">FERM domain-containing protein</fullName>
    </recommendedName>
</protein>